<evidence type="ECO:0000313" key="2">
    <source>
        <dbReference type="EMBL" id="CAH1573150.1"/>
    </source>
</evidence>
<proteinExistence type="predicted"/>
<feature type="domain" description="Ferric siderophore reductase C-terminal" evidence="1">
    <location>
        <begin position="227"/>
        <end position="247"/>
    </location>
</feature>
<reference evidence="2" key="1">
    <citation type="submission" date="2022-01" db="EMBL/GenBank/DDBJ databases">
        <authorList>
            <person name="Lagorce A."/>
        </authorList>
    </citation>
    <scope>NUCLEOTIDE SEQUENCE</scope>
    <source>
        <strain evidence="2">Th15_F1_A12</strain>
    </source>
</reference>
<gene>
    <name evidence="2" type="ORF">THF1A12_120079</name>
</gene>
<dbReference type="InterPro" id="IPR023998">
    <property type="entry name" value="FCR-like"/>
</dbReference>
<sequence>MLEYNCLQMIASVSTAMSEQFFQQLFHYSKEVTPYLHGSIGVIEPGAIHLDNDINPIVQELYQTLSKVHPEAGKAYWLTRTWDLLCWQPMFVAFISIYGFHTLPNLRGMGQYVHSGFVTGYRFPDKQHVHGEIEDLIKEAGGQIREVYDFYQIQMSEWTRIRPGFTQQLMSDGVMSCLLRLQQNFPQFTNEMIQAQANLWLEALGLNTTNVSSLYNVGEEQPLKLVRKSCCLVYKCEGRQLCEDCPRTDKNKQLIRSRNMQG</sequence>
<dbReference type="Pfam" id="PF11575">
    <property type="entry name" value="FhuF_C"/>
    <property type="match status" value="1"/>
</dbReference>
<protein>
    <submittedName>
        <fullName evidence="2">Siderophore ferric iron reductase</fullName>
    </submittedName>
</protein>
<dbReference type="InterPro" id="IPR024726">
    <property type="entry name" value="FhuF_C"/>
</dbReference>
<comment type="caution">
    <text evidence="2">The sequence shown here is derived from an EMBL/GenBank/DDBJ whole genome shotgun (WGS) entry which is preliminary data.</text>
</comment>
<evidence type="ECO:0000313" key="3">
    <source>
        <dbReference type="Proteomes" id="UP001295462"/>
    </source>
</evidence>
<accession>A0AAU9QJ98</accession>
<dbReference type="NCBIfam" id="TIGR03950">
    <property type="entry name" value="sidero_Fe_reduc"/>
    <property type="match status" value="1"/>
</dbReference>
<dbReference type="EMBL" id="CAKMUD010000024">
    <property type="protein sequence ID" value="CAH1573150.1"/>
    <property type="molecule type" value="Genomic_DNA"/>
</dbReference>
<dbReference type="AlphaFoldDB" id="A0AAU9QJ98"/>
<dbReference type="Proteomes" id="UP001295462">
    <property type="component" value="Unassembled WGS sequence"/>
</dbReference>
<organism evidence="2 3">
    <name type="scientific">Vibrio jasicida</name>
    <dbReference type="NCBI Taxonomy" id="766224"/>
    <lineage>
        <taxon>Bacteria</taxon>
        <taxon>Pseudomonadati</taxon>
        <taxon>Pseudomonadota</taxon>
        <taxon>Gammaproteobacteria</taxon>
        <taxon>Vibrionales</taxon>
        <taxon>Vibrionaceae</taxon>
        <taxon>Vibrio</taxon>
    </lineage>
</organism>
<name>A0AAU9QJ98_9VIBR</name>
<evidence type="ECO:0000259" key="1">
    <source>
        <dbReference type="Pfam" id="PF11575"/>
    </source>
</evidence>
<dbReference type="GO" id="GO:0051537">
    <property type="term" value="F:2 iron, 2 sulfur cluster binding"/>
    <property type="evidence" value="ECO:0007669"/>
    <property type="project" value="InterPro"/>
</dbReference>